<feature type="compositionally biased region" description="Acidic residues" evidence="1">
    <location>
        <begin position="1244"/>
        <end position="1262"/>
    </location>
</feature>
<keyword evidence="3" id="KW-1185">Reference proteome</keyword>
<feature type="region of interest" description="Disordered" evidence="1">
    <location>
        <begin position="405"/>
        <end position="424"/>
    </location>
</feature>
<feature type="region of interest" description="Disordered" evidence="1">
    <location>
        <begin position="46"/>
        <end position="118"/>
    </location>
</feature>
<evidence type="ECO:0000313" key="2">
    <source>
        <dbReference type="EMBL" id="KAG8182317.1"/>
    </source>
</evidence>
<feature type="compositionally biased region" description="Polar residues" evidence="1">
    <location>
        <begin position="921"/>
        <end position="937"/>
    </location>
</feature>
<feature type="compositionally biased region" description="Polar residues" evidence="1">
    <location>
        <begin position="653"/>
        <end position="666"/>
    </location>
</feature>
<protein>
    <submittedName>
        <fullName evidence="2">Uncharacterized protein</fullName>
    </submittedName>
</protein>
<feature type="compositionally biased region" description="Basic and acidic residues" evidence="1">
    <location>
        <begin position="997"/>
        <end position="1011"/>
    </location>
</feature>
<feature type="region of interest" description="Disordered" evidence="1">
    <location>
        <begin position="333"/>
        <end position="393"/>
    </location>
</feature>
<dbReference type="AlphaFoldDB" id="A0AAV6UD65"/>
<accession>A0AAV6UD65</accession>
<feature type="compositionally biased region" description="Polar residues" evidence="1">
    <location>
        <begin position="1013"/>
        <end position="1030"/>
    </location>
</feature>
<feature type="compositionally biased region" description="Basic and acidic residues" evidence="1">
    <location>
        <begin position="405"/>
        <end position="418"/>
    </location>
</feature>
<evidence type="ECO:0000256" key="1">
    <source>
        <dbReference type="SAM" id="MobiDB-lite"/>
    </source>
</evidence>
<evidence type="ECO:0000313" key="3">
    <source>
        <dbReference type="Proteomes" id="UP000827092"/>
    </source>
</evidence>
<feature type="compositionally biased region" description="Polar residues" evidence="1">
    <location>
        <begin position="1061"/>
        <end position="1074"/>
    </location>
</feature>
<feature type="compositionally biased region" description="Basic and acidic residues" evidence="1">
    <location>
        <begin position="460"/>
        <end position="476"/>
    </location>
</feature>
<dbReference type="EMBL" id="JAFNEN010000468">
    <property type="protein sequence ID" value="KAG8182317.1"/>
    <property type="molecule type" value="Genomic_DNA"/>
</dbReference>
<feature type="compositionally biased region" description="Basic and acidic residues" evidence="1">
    <location>
        <begin position="364"/>
        <end position="387"/>
    </location>
</feature>
<feature type="compositionally biased region" description="Polar residues" evidence="1">
    <location>
        <begin position="95"/>
        <end position="112"/>
    </location>
</feature>
<feature type="region of interest" description="Disordered" evidence="1">
    <location>
        <begin position="606"/>
        <end position="1074"/>
    </location>
</feature>
<organism evidence="2 3">
    <name type="scientific">Oedothorax gibbosus</name>
    <dbReference type="NCBI Taxonomy" id="931172"/>
    <lineage>
        <taxon>Eukaryota</taxon>
        <taxon>Metazoa</taxon>
        <taxon>Ecdysozoa</taxon>
        <taxon>Arthropoda</taxon>
        <taxon>Chelicerata</taxon>
        <taxon>Arachnida</taxon>
        <taxon>Araneae</taxon>
        <taxon>Araneomorphae</taxon>
        <taxon>Entelegynae</taxon>
        <taxon>Araneoidea</taxon>
        <taxon>Linyphiidae</taxon>
        <taxon>Erigoninae</taxon>
        <taxon>Oedothorax</taxon>
    </lineage>
</organism>
<comment type="caution">
    <text evidence="2">The sequence shown here is derived from an EMBL/GenBank/DDBJ whole genome shotgun (WGS) entry which is preliminary data.</text>
</comment>
<feature type="compositionally biased region" description="Basic and acidic residues" evidence="1">
    <location>
        <begin position="633"/>
        <end position="652"/>
    </location>
</feature>
<feature type="region of interest" description="Disordered" evidence="1">
    <location>
        <begin position="1240"/>
        <end position="1262"/>
    </location>
</feature>
<feature type="region of interest" description="Disordered" evidence="1">
    <location>
        <begin position="457"/>
        <end position="481"/>
    </location>
</feature>
<proteinExistence type="predicted"/>
<dbReference type="Proteomes" id="UP000827092">
    <property type="component" value="Unassembled WGS sequence"/>
</dbReference>
<gene>
    <name evidence="2" type="ORF">JTE90_004088</name>
</gene>
<name>A0AAV6UD65_9ARAC</name>
<sequence>MDLRKIHLHGELYRILIPLIQKCIKECPQDLTTFCSEYFQSLLNARNNTDSPENRESTSSDERIMSSCEDSNKPAVQGSSSLPILNKEEPGAQLRETTSWNESSRSRQTPAQSKKVHFSTIKQEIQTGDYLNEAVESTDKYNNYFGEIDQPKDGEVLPSIAEKNGSQCENNDTSTKKFDAQLCPSSKSVSQPISEFEEEFEYLVNSALCSMSKSTAGIRKKWKSEADAYWQLESKFKRPDEQVESEDEAYPHTVKRQEPFGGVVTTSASEESQNVEFGFSPILRNATEREKRLEKSVLRVLKELKEMIHTLCAFRLEFDDQLHEIIQARDGGDRTEIVVRPPTPPRKKHPESRPENSESGSLSSKDEHDSRLDKHDLAEDIHGKSEKMTTSTECIEVKSVRNIQSEEHLEQKESRDSELTQDNSKLSEELFVKKSDEAIHPVEPEVPNDNCALDVQSKTENSEWKETKTENRHSDLQTESQMTDDFKSEMMYSKLEETHRENSKNRHPDKRLKCQEFQNSPQLPPRHTKYSNTSNTFSVPTETKSQRQGWKNRSPNHRGFRRGHSNWWTWQRPSSSNFLGGGDVLQATTNTQHSVATDTFSLGITVRPRNSNDGRRMEAHISPFNGRLVSDNSNRERKRAFEKELVRNETIKKTSASKRTGGSKSPQKYRKGVDRSLKPNDMPSKPIEKSEVTPASPIKNSVKHETKPIPLQQNSEKFEPKFDPQLHNSKKQEPNPVPPLQYSKKEEPKSDLQMQTSRKHEIKPDSGLQNFLKDKHKSDSSVQSSGKLELKSDPLLQTPKKQQHKSDFPLQISGKHGPKSDSPLPNSKKDGPKNDAQLQNSDKHDTSIGPPLPNSKKEEPKYQSPLTNSGKHERESNPPLPNTGKYEPKNGSSLRKSGKHEPKCTENVEQGNDGSEIRRAISNSSLNPSAKSFQPSNFKAKEKLELPVKYQKSPTAPIRERRISEDTEDQSQRKNSDLSRNSGFTIDWATENPESSAHLEDRRKLAPHRENCCSGSKKNGASHGFTSTPKPQRETSIPYVRLNNTNHQPKKENGFKRRTNTFRNDQKTANGKNSTTAAYEETYLIKNGAAHCMEENQRQCSPRQEQQHGLSLASGDLVVSGDGDRSQLLRQENVNQHSNVPMNAPGLENSQGPRNPIVGPQVGPQKEEPGLSSAGGDFVVAADGGRNQLPPVQQERVMNVLREEMRPAATNLPNQDFCVSIPEAGNRNARGMEEIEFDFTCGSESEESELDSSEMSEEYQYD</sequence>
<reference evidence="2 3" key="1">
    <citation type="journal article" date="2022" name="Nat. Ecol. Evol.">
        <title>A masculinizing supergene underlies an exaggerated male reproductive morph in a spider.</title>
        <authorList>
            <person name="Hendrickx F."/>
            <person name="De Corte Z."/>
            <person name="Sonet G."/>
            <person name="Van Belleghem S.M."/>
            <person name="Kostlbacher S."/>
            <person name="Vangestel C."/>
        </authorList>
    </citation>
    <scope>NUCLEOTIDE SEQUENCE [LARGE SCALE GENOMIC DNA]</scope>
    <source>
        <strain evidence="2">W744_W776</strain>
    </source>
</reference>
<feature type="region of interest" description="Disordered" evidence="1">
    <location>
        <begin position="517"/>
        <end position="558"/>
    </location>
</feature>
<feature type="compositionally biased region" description="Polar residues" evidence="1">
    <location>
        <begin position="530"/>
        <end position="553"/>
    </location>
</feature>
<feature type="compositionally biased region" description="Basic and acidic residues" evidence="1">
    <location>
        <begin position="610"/>
        <end position="619"/>
    </location>
</feature>
<feature type="region of interest" description="Disordered" evidence="1">
    <location>
        <begin position="1134"/>
        <end position="1174"/>
    </location>
</feature>
<feature type="compositionally biased region" description="Basic and acidic residues" evidence="1">
    <location>
        <begin position="52"/>
        <end position="64"/>
    </location>
</feature>
<feature type="compositionally biased region" description="Basic and acidic residues" evidence="1">
    <location>
        <begin position="958"/>
        <end position="977"/>
    </location>
</feature>